<dbReference type="PANTHER" id="PTHR43130:SF3">
    <property type="entry name" value="HTH-TYPE TRANSCRIPTIONAL REGULATOR RV1931C"/>
    <property type="match status" value="1"/>
</dbReference>
<dbReference type="InterPro" id="IPR029062">
    <property type="entry name" value="Class_I_gatase-like"/>
</dbReference>
<proteinExistence type="predicted"/>
<evidence type="ECO:0000313" key="4">
    <source>
        <dbReference type="EMBL" id="GAA5186520.1"/>
    </source>
</evidence>
<dbReference type="Pfam" id="PF12833">
    <property type="entry name" value="HTH_18"/>
    <property type="match status" value="1"/>
</dbReference>
<evidence type="ECO:0000256" key="1">
    <source>
        <dbReference type="ARBA" id="ARBA00023015"/>
    </source>
</evidence>
<dbReference type="EMBL" id="BAABJQ010000008">
    <property type="protein sequence ID" value="GAA5186520.1"/>
    <property type="molecule type" value="Genomic_DNA"/>
</dbReference>
<protein>
    <submittedName>
        <fullName evidence="4">GlxA family transcriptional regulator</fullName>
    </submittedName>
</protein>
<evidence type="ECO:0000313" key="5">
    <source>
        <dbReference type="Proteomes" id="UP001501570"/>
    </source>
</evidence>
<evidence type="ECO:0000259" key="3">
    <source>
        <dbReference type="PROSITE" id="PS01124"/>
    </source>
</evidence>
<keyword evidence="1" id="KW-0805">Transcription regulation</keyword>
<dbReference type="SMART" id="SM00342">
    <property type="entry name" value="HTH_ARAC"/>
    <property type="match status" value="1"/>
</dbReference>
<dbReference type="RefSeq" id="WP_345630489.1">
    <property type="nucleotide sequence ID" value="NZ_BAABJQ010000008.1"/>
</dbReference>
<feature type="domain" description="HTH araC/xylS-type" evidence="3">
    <location>
        <begin position="245"/>
        <end position="342"/>
    </location>
</feature>
<accession>A0ABP9RV00</accession>
<dbReference type="SUPFAM" id="SSF46689">
    <property type="entry name" value="Homeodomain-like"/>
    <property type="match status" value="2"/>
</dbReference>
<gene>
    <name evidence="4" type="ORF">GCM10023322_32940</name>
</gene>
<dbReference type="InterPro" id="IPR052158">
    <property type="entry name" value="INH-QAR"/>
</dbReference>
<keyword evidence="2" id="KW-0804">Transcription</keyword>
<dbReference type="PANTHER" id="PTHR43130">
    <property type="entry name" value="ARAC-FAMILY TRANSCRIPTIONAL REGULATOR"/>
    <property type="match status" value="1"/>
</dbReference>
<dbReference type="SUPFAM" id="SSF52317">
    <property type="entry name" value="Class I glutamine amidotransferase-like"/>
    <property type="match status" value="1"/>
</dbReference>
<sequence>MPAVLVAVPPRLGSILAIDETRCEPLRVGVLAYPGCFAAGTFALHDLLLVANRVAASARQPQPFQPAILVARPERRITAAGDVVITPTAAPTTCDLLVVPGFDLVPEADIDAILAGLKPELRLIRRLRRSGSGLASACGGAFLLAEAGVLDGRRATTSWLFASAFAERYPAVRLEADRMLVTDGPVTTAAAFSASHDLALQIIRRCTGEGIARRTARVTLVPDNRTSQAPYIDSTAHLAADEFAEDVRRWLAARLADPYQLGRLAAAFHVSTRTVLRRFTQACGQSPLEHLQDLRVAHAKHVLETGASVHQAMHAVGYSDPGTFRRLFAGRVGQTPAAYRRAFATTGHDPSVQNGSSQPRV</sequence>
<name>A0ABP9RV00_9ACTN</name>
<comment type="caution">
    <text evidence="4">The sequence shown here is derived from an EMBL/GenBank/DDBJ whole genome shotgun (WGS) entry which is preliminary data.</text>
</comment>
<dbReference type="InterPro" id="IPR009057">
    <property type="entry name" value="Homeodomain-like_sf"/>
</dbReference>
<keyword evidence="5" id="KW-1185">Reference proteome</keyword>
<dbReference type="InterPro" id="IPR018060">
    <property type="entry name" value="HTH_AraC"/>
</dbReference>
<dbReference type="Pfam" id="PF01965">
    <property type="entry name" value="DJ-1_PfpI"/>
    <property type="match status" value="1"/>
</dbReference>
<dbReference type="Gene3D" id="1.10.10.60">
    <property type="entry name" value="Homeodomain-like"/>
    <property type="match status" value="1"/>
</dbReference>
<reference evidence="5" key="1">
    <citation type="journal article" date="2019" name="Int. J. Syst. Evol. Microbiol.">
        <title>The Global Catalogue of Microorganisms (GCM) 10K type strain sequencing project: providing services to taxonomists for standard genome sequencing and annotation.</title>
        <authorList>
            <consortium name="The Broad Institute Genomics Platform"/>
            <consortium name="The Broad Institute Genome Sequencing Center for Infectious Disease"/>
            <person name="Wu L."/>
            <person name="Ma J."/>
        </authorList>
    </citation>
    <scope>NUCLEOTIDE SEQUENCE [LARGE SCALE GENOMIC DNA]</scope>
    <source>
        <strain evidence="5">JCM 18304</strain>
    </source>
</reference>
<dbReference type="Gene3D" id="3.40.50.880">
    <property type="match status" value="1"/>
</dbReference>
<dbReference type="Proteomes" id="UP001501570">
    <property type="component" value="Unassembled WGS sequence"/>
</dbReference>
<evidence type="ECO:0000256" key="2">
    <source>
        <dbReference type="ARBA" id="ARBA00023163"/>
    </source>
</evidence>
<dbReference type="InterPro" id="IPR002818">
    <property type="entry name" value="DJ-1/PfpI"/>
</dbReference>
<dbReference type="PROSITE" id="PS01124">
    <property type="entry name" value="HTH_ARAC_FAMILY_2"/>
    <property type="match status" value="1"/>
</dbReference>
<organism evidence="4 5">
    <name type="scientific">Rugosimonospora acidiphila</name>
    <dbReference type="NCBI Taxonomy" id="556531"/>
    <lineage>
        <taxon>Bacteria</taxon>
        <taxon>Bacillati</taxon>
        <taxon>Actinomycetota</taxon>
        <taxon>Actinomycetes</taxon>
        <taxon>Micromonosporales</taxon>
        <taxon>Micromonosporaceae</taxon>
        <taxon>Rugosimonospora</taxon>
    </lineage>
</organism>